<feature type="domain" description="NAD-dependent epimerase/dehydratase" evidence="1">
    <location>
        <begin position="3"/>
        <end position="162"/>
    </location>
</feature>
<protein>
    <submittedName>
        <fullName evidence="2">NAD(P)-dependent oxidoreductase</fullName>
    </submittedName>
</protein>
<evidence type="ECO:0000313" key="2">
    <source>
        <dbReference type="EMBL" id="MEA5457280.1"/>
    </source>
</evidence>
<accession>A0ABU5TCM6</accession>
<dbReference type="Pfam" id="PF01370">
    <property type="entry name" value="Epimerase"/>
    <property type="match status" value="1"/>
</dbReference>
<comment type="caution">
    <text evidence="2">The sequence shown here is derived from an EMBL/GenBank/DDBJ whole genome shotgun (WGS) entry which is preliminary data.</text>
</comment>
<proteinExistence type="predicted"/>
<dbReference type="InterPro" id="IPR050177">
    <property type="entry name" value="Lipid_A_modif_metabolic_enz"/>
</dbReference>
<dbReference type="Gene3D" id="3.40.50.720">
    <property type="entry name" value="NAD(P)-binding Rossmann-like Domain"/>
    <property type="match status" value="1"/>
</dbReference>
<reference evidence="2 3" key="1">
    <citation type="submission" date="2023-12" db="EMBL/GenBank/DDBJ databases">
        <title>Sinomonas terricola sp. nov, isolated from litchi orchard soil in Guangdong, PR China.</title>
        <authorList>
            <person name="Jiaxin W."/>
            <person name="Yang Z."/>
            <person name="Honghui Z."/>
        </authorList>
    </citation>
    <scope>NUCLEOTIDE SEQUENCE [LARGE SCALE GENOMIC DNA]</scope>
    <source>
        <strain evidence="2 3">JGH33</strain>
    </source>
</reference>
<evidence type="ECO:0000259" key="1">
    <source>
        <dbReference type="Pfam" id="PF01370"/>
    </source>
</evidence>
<sequence length="238" mass="25555">MKVLVVGGSGAVGRMTVPYLAERFDVRIYDLQDPGQVDGVRVYVGDVTDYSAVEAAVKGCDAMIYMAMGSKQGWNASPTWAASQFDVNIKGLHTCLVAASAAGCSKAVVASSMSVFADYLDPRQQSAPPAATDVYGLTKRLGEQVAHAVAEREGIDVVVLRLVGPMDDESWAVYDDPRYIDVVTSGTDVARAFAAALTHRPEGGFDTFTVAGDFAHTSLDLTRTREVLGWVPRSRRRT</sequence>
<dbReference type="PANTHER" id="PTHR43245">
    <property type="entry name" value="BIFUNCTIONAL POLYMYXIN RESISTANCE PROTEIN ARNA"/>
    <property type="match status" value="1"/>
</dbReference>
<dbReference type="Proteomes" id="UP001304769">
    <property type="component" value="Unassembled WGS sequence"/>
</dbReference>
<dbReference type="InterPro" id="IPR036291">
    <property type="entry name" value="NAD(P)-bd_dom_sf"/>
</dbReference>
<dbReference type="RefSeq" id="WP_323281192.1">
    <property type="nucleotide sequence ID" value="NZ_JAYGGQ010000025.1"/>
</dbReference>
<name>A0ABU5TCM6_9MICC</name>
<evidence type="ECO:0000313" key="3">
    <source>
        <dbReference type="Proteomes" id="UP001304769"/>
    </source>
</evidence>
<dbReference type="EMBL" id="JAYGGQ010000025">
    <property type="protein sequence ID" value="MEA5457280.1"/>
    <property type="molecule type" value="Genomic_DNA"/>
</dbReference>
<gene>
    <name evidence="2" type="ORF">SPF06_21395</name>
</gene>
<dbReference type="SUPFAM" id="SSF51735">
    <property type="entry name" value="NAD(P)-binding Rossmann-fold domains"/>
    <property type="match status" value="1"/>
</dbReference>
<keyword evidence="3" id="KW-1185">Reference proteome</keyword>
<organism evidence="2 3">
    <name type="scientific">Sinomonas terricola</name>
    <dbReference type="NCBI Taxonomy" id="3110330"/>
    <lineage>
        <taxon>Bacteria</taxon>
        <taxon>Bacillati</taxon>
        <taxon>Actinomycetota</taxon>
        <taxon>Actinomycetes</taxon>
        <taxon>Micrococcales</taxon>
        <taxon>Micrococcaceae</taxon>
        <taxon>Sinomonas</taxon>
    </lineage>
</organism>
<dbReference type="InterPro" id="IPR001509">
    <property type="entry name" value="Epimerase_deHydtase"/>
</dbReference>